<sequence length="336" mass="36414">MEDMGGLPSPLPDELTSACTWALPSLLACLKARVINNREITKAELGVLMHVAKCSDNASEWWALQGTILKNTILAQTAASQYQALGNTAAVRASRDSKGQRLETYCKGMITLMSDLEKSDALESQIAADSKAKPAMEYCAVAQTSRQACFHEQGRACLEQGLAALFETHRAETTGILSALDSHTMQYELPGETSWKSWSQELQGRSPDDKELGDLVMTTAAATIATLKGGLINNDFKNLEQASKNLESFHSKFQAVFDKGICTGSVMDDCVALSRQAKVRSQQVSVLMIESVLNLGIVGNKADIIEAQIEKLKGKTSCEKDVCKVLLHKARAVLGK</sequence>
<organism evidence="1 2">
    <name type="scientific">Symbiodinium necroappetens</name>
    <dbReference type="NCBI Taxonomy" id="1628268"/>
    <lineage>
        <taxon>Eukaryota</taxon>
        <taxon>Sar</taxon>
        <taxon>Alveolata</taxon>
        <taxon>Dinophyceae</taxon>
        <taxon>Suessiales</taxon>
        <taxon>Symbiodiniaceae</taxon>
        <taxon>Symbiodinium</taxon>
    </lineage>
</organism>
<comment type="caution">
    <text evidence="1">The sequence shown here is derived from an EMBL/GenBank/DDBJ whole genome shotgun (WGS) entry which is preliminary data.</text>
</comment>
<evidence type="ECO:0000313" key="2">
    <source>
        <dbReference type="Proteomes" id="UP000601435"/>
    </source>
</evidence>
<gene>
    <name evidence="1" type="ORF">SNEC2469_LOCUS9167</name>
</gene>
<dbReference type="OrthoDB" id="10275242at2759"/>
<dbReference type="Proteomes" id="UP000601435">
    <property type="component" value="Unassembled WGS sequence"/>
</dbReference>
<keyword evidence="2" id="KW-1185">Reference proteome</keyword>
<protein>
    <submittedName>
        <fullName evidence="1">Uncharacterized protein</fullName>
    </submittedName>
</protein>
<dbReference type="EMBL" id="CAJNJA010014907">
    <property type="protein sequence ID" value="CAE7352607.1"/>
    <property type="molecule type" value="Genomic_DNA"/>
</dbReference>
<reference evidence="1" key="1">
    <citation type="submission" date="2021-02" db="EMBL/GenBank/DDBJ databases">
        <authorList>
            <person name="Dougan E. K."/>
            <person name="Rhodes N."/>
            <person name="Thang M."/>
            <person name="Chan C."/>
        </authorList>
    </citation>
    <scope>NUCLEOTIDE SEQUENCE</scope>
</reference>
<accession>A0A812PJJ7</accession>
<evidence type="ECO:0000313" key="1">
    <source>
        <dbReference type="EMBL" id="CAE7352607.1"/>
    </source>
</evidence>
<proteinExistence type="predicted"/>
<dbReference type="AlphaFoldDB" id="A0A812PJJ7"/>
<name>A0A812PJJ7_9DINO</name>